<accession>A0ABS5Q9Q6</accession>
<comment type="caution">
    <text evidence="10">The sequence shown here is derived from an EMBL/GenBank/DDBJ whole genome shotgun (WGS) entry which is preliminary data.</text>
</comment>
<comment type="subcellular location">
    <subcellularLocation>
        <location evidence="1">Cell membrane</location>
        <topology evidence="1">Multi-pass membrane protein</topology>
    </subcellularLocation>
</comment>
<feature type="transmembrane region" description="Helical" evidence="9">
    <location>
        <begin position="38"/>
        <end position="56"/>
    </location>
</feature>
<dbReference type="PANTHER" id="PTHR21716">
    <property type="entry name" value="TRANSMEMBRANE PROTEIN"/>
    <property type="match status" value="1"/>
</dbReference>
<evidence type="ECO:0000256" key="4">
    <source>
        <dbReference type="ARBA" id="ARBA00022475"/>
    </source>
</evidence>
<protein>
    <submittedName>
        <fullName evidence="10">AI-2E family transporter</fullName>
    </submittedName>
</protein>
<dbReference type="InterPro" id="IPR002549">
    <property type="entry name" value="AI-2E-like"/>
</dbReference>
<feature type="transmembrane region" description="Helical" evidence="9">
    <location>
        <begin position="63"/>
        <end position="85"/>
    </location>
</feature>
<evidence type="ECO:0000256" key="6">
    <source>
        <dbReference type="ARBA" id="ARBA00022989"/>
    </source>
</evidence>
<sequence>MAPFRAPTTASRESPQRLLVFAVVIAALYLGREVFAPLALALLLTIAALPALGWLERRRVPRILAVLLVMGLFLGVVGGLVYVVLTQALALAAELPNYESVLRGKLQAISQEGSGPIDGVMRLVKRLGEALSPPETTAAPTVAIAASDQGPLSALFGMAVLIIAPIATFAITLLLMAFILVQREDLRDRVLRLAGLHEMHRTTGAMADATTRLGRFLLMQAMINGIFGFSMGMGLWLLGVPNAPLWGALGFGLRFIPFLGAPLSVLFPLIVAFATTEGWTTVLLVIALFAVVDVIVTYVLEPWLYGSSMGITPLALLLASAFWAVMWGPLGLILAPAMTACLVILGRHVRSLAFLDVLLGDTPPLPAPARFYQRLLADDAANAAALVGNEAARLGIQPVLEQMVMPAIAQISSDRPNEAFGPALAIRASRALTRVMEVVAPGADGHAEILVVPVAGALDLAAAAVAVAALQEAGQLATLSPEDAPEPAVIVVVSAIEAPARRLERALVQAEKISARVVVFAATEEAAQALYRRPQTAPQTSLAGLVAEVEQASADITASVSPDWDQGAVPPALMNANPP</sequence>
<dbReference type="RefSeq" id="WP_213669006.1">
    <property type="nucleotide sequence ID" value="NZ_JAHCDA010000001.1"/>
</dbReference>
<dbReference type="PANTHER" id="PTHR21716:SF53">
    <property type="entry name" value="PERMEASE PERM-RELATED"/>
    <property type="match status" value="1"/>
</dbReference>
<keyword evidence="4" id="KW-1003">Cell membrane</keyword>
<keyword evidence="11" id="KW-1185">Reference proteome</keyword>
<keyword evidence="5 9" id="KW-0812">Transmembrane</keyword>
<evidence type="ECO:0000256" key="8">
    <source>
        <dbReference type="SAM" id="MobiDB-lite"/>
    </source>
</evidence>
<feature type="transmembrane region" description="Helical" evidence="9">
    <location>
        <begin position="281"/>
        <end position="300"/>
    </location>
</feature>
<evidence type="ECO:0000256" key="2">
    <source>
        <dbReference type="ARBA" id="ARBA00009773"/>
    </source>
</evidence>
<feature type="transmembrane region" description="Helical" evidence="9">
    <location>
        <begin position="251"/>
        <end position="274"/>
    </location>
</feature>
<dbReference type="Proteomes" id="UP000766336">
    <property type="component" value="Unassembled WGS sequence"/>
</dbReference>
<evidence type="ECO:0000256" key="1">
    <source>
        <dbReference type="ARBA" id="ARBA00004651"/>
    </source>
</evidence>
<organism evidence="10 11">
    <name type="scientific">Roseococcus pinisoli</name>
    <dbReference type="NCBI Taxonomy" id="2835040"/>
    <lineage>
        <taxon>Bacteria</taxon>
        <taxon>Pseudomonadati</taxon>
        <taxon>Pseudomonadota</taxon>
        <taxon>Alphaproteobacteria</taxon>
        <taxon>Acetobacterales</taxon>
        <taxon>Roseomonadaceae</taxon>
        <taxon>Roseococcus</taxon>
    </lineage>
</organism>
<name>A0ABS5Q9Q6_9PROT</name>
<evidence type="ECO:0000256" key="3">
    <source>
        <dbReference type="ARBA" id="ARBA00022448"/>
    </source>
</evidence>
<evidence type="ECO:0000313" key="11">
    <source>
        <dbReference type="Proteomes" id="UP000766336"/>
    </source>
</evidence>
<dbReference type="EMBL" id="JAHCDA010000001">
    <property type="protein sequence ID" value="MBS7810385.1"/>
    <property type="molecule type" value="Genomic_DNA"/>
</dbReference>
<evidence type="ECO:0000256" key="7">
    <source>
        <dbReference type="ARBA" id="ARBA00023136"/>
    </source>
</evidence>
<feature type="transmembrane region" description="Helical" evidence="9">
    <location>
        <begin position="320"/>
        <end position="345"/>
    </location>
</feature>
<feature type="transmembrane region" description="Helical" evidence="9">
    <location>
        <begin position="216"/>
        <end position="239"/>
    </location>
</feature>
<evidence type="ECO:0000256" key="9">
    <source>
        <dbReference type="SAM" id="Phobius"/>
    </source>
</evidence>
<gene>
    <name evidence="10" type="ORF">KHU32_05510</name>
</gene>
<keyword evidence="6 9" id="KW-1133">Transmembrane helix</keyword>
<evidence type="ECO:0000256" key="5">
    <source>
        <dbReference type="ARBA" id="ARBA00022692"/>
    </source>
</evidence>
<proteinExistence type="inferred from homology"/>
<feature type="region of interest" description="Disordered" evidence="8">
    <location>
        <begin position="559"/>
        <end position="579"/>
    </location>
</feature>
<comment type="similarity">
    <text evidence="2">Belongs to the autoinducer-2 exporter (AI-2E) (TC 2.A.86) family.</text>
</comment>
<feature type="transmembrane region" description="Helical" evidence="9">
    <location>
        <begin position="155"/>
        <end position="181"/>
    </location>
</feature>
<dbReference type="Pfam" id="PF01594">
    <property type="entry name" value="AI-2E_transport"/>
    <property type="match status" value="1"/>
</dbReference>
<evidence type="ECO:0000313" key="10">
    <source>
        <dbReference type="EMBL" id="MBS7810385.1"/>
    </source>
</evidence>
<reference evidence="10 11" key="1">
    <citation type="submission" date="2021-05" db="EMBL/GenBank/DDBJ databases">
        <title>Roseococcus sp. XZZS9, whole genome shotgun sequencing project.</title>
        <authorList>
            <person name="Zhao G."/>
            <person name="Shen L."/>
        </authorList>
    </citation>
    <scope>NUCLEOTIDE SEQUENCE [LARGE SCALE GENOMIC DNA]</scope>
    <source>
        <strain evidence="10 11">XZZS9</strain>
    </source>
</reference>
<keyword evidence="3" id="KW-0813">Transport</keyword>
<keyword evidence="7 9" id="KW-0472">Membrane</keyword>